<proteinExistence type="predicted"/>
<feature type="compositionally biased region" description="Low complexity" evidence="1">
    <location>
        <begin position="45"/>
        <end position="66"/>
    </location>
</feature>
<evidence type="ECO:0000313" key="2">
    <source>
        <dbReference type="EMBL" id="KIO15926.1"/>
    </source>
</evidence>
<name>A0A0C3Q0M7_9AGAM</name>
<accession>A0A0C3Q0M7</accession>
<dbReference type="HOGENOM" id="CLU_1478537_0_0_1"/>
<feature type="region of interest" description="Disordered" evidence="1">
    <location>
        <begin position="112"/>
        <end position="165"/>
    </location>
</feature>
<dbReference type="Proteomes" id="UP000054248">
    <property type="component" value="Unassembled WGS sequence"/>
</dbReference>
<feature type="non-terminal residue" evidence="2">
    <location>
        <position position="1"/>
    </location>
</feature>
<protein>
    <submittedName>
        <fullName evidence="2">Uncharacterized protein</fullName>
    </submittedName>
</protein>
<sequence>LEEAVDAREDASDSYPASKPKAAEAEDVLTNNAPSRQRRTAILTSQSASAQSSSANNGMPLVVVVPPTSPSPPPSSVLAEQDASASDLIAIRSLPGLPSPKYTEFPEDAVYSGRRFPEDVDCDEDEERDRVSPPPMYAPAIEDNKQQQQQQQTFRGGEVKGLGLDTKGAQTYWSPVSDGIYVA</sequence>
<dbReference type="AlphaFoldDB" id="A0A0C3Q0M7"/>
<evidence type="ECO:0000256" key="1">
    <source>
        <dbReference type="SAM" id="MobiDB-lite"/>
    </source>
</evidence>
<evidence type="ECO:0000313" key="3">
    <source>
        <dbReference type="Proteomes" id="UP000054248"/>
    </source>
</evidence>
<feature type="region of interest" description="Disordered" evidence="1">
    <location>
        <begin position="1"/>
        <end position="82"/>
    </location>
</feature>
<keyword evidence="3" id="KW-1185">Reference proteome</keyword>
<organism evidence="2 3">
    <name type="scientific">Tulasnella calospora MUT 4182</name>
    <dbReference type="NCBI Taxonomy" id="1051891"/>
    <lineage>
        <taxon>Eukaryota</taxon>
        <taxon>Fungi</taxon>
        <taxon>Dikarya</taxon>
        <taxon>Basidiomycota</taxon>
        <taxon>Agaricomycotina</taxon>
        <taxon>Agaricomycetes</taxon>
        <taxon>Cantharellales</taxon>
        <taxon>Tulasnellaceae</taxon>
        <taxon>Tulasnella</taxon>
    </lineage>
</organism>
<dbReference type="EMBL" id="KN823750">
    <property type="protein sequence ID" value="KIO15926.1"/>
    <property type="molecule type" value="Genomic_DNA"/>
</dbReference>
<reference evidence="2 3" key="1">
    <citation type="submission" date="2014-04" db="EMBL/GenBank/DDBJ databases">
        <authorList>
            <consortium name="DOE Joint Genome Institute"/>
            <person name="Kuo A."/>
            <person name="Girlanda M."/>
            <person name="Perotto S."/>
            <person name="Kohler A."/>
            <person name="Nagy L.G."/>
            <person name="Floudas D."/>
            <person name="Copeland A."/>
            <person name="Barry K.W."/>
            <person name="Cichocki N."/>
            <person name="Veneault-Fourrey C."/>
            <person name="LaButti K."/>
            <person name="Lindquist E.A."/>
            <person name="Lipzen A."/>
            <person name="Lundell T."/>
            <person name="Morin E."/>
            <person name="Murat C."/>
            <person name="Sun H."/>
            <person name="Tunlid A."/>
            <person name="Henrissat B."/>
            <person name="Grigoriev I.V."/>
            <person name="Hibbett D.S."/>
            <person name="Martin F."/>
            <person name="Nordberg H.P."/>
            <person name="Cantor M.N."/>
            <person name="Hua S.X."/>
        </authorList>
    </citation>
    <scope>NUCLEOTIDE SEQUENCE [LARGE SCALE GENOMIC DNA]</scope>
    <source>
        <strain evidence="2 3">MUT 4182</strain>
    </source>
</reference>
<feature type="compositionally biased region" description="Basic and acidic residues" evidence="1">
    <location>
        <begin position="1"/>
        <end position="11"/>
    </location>
</feature>
<gene>
    <name evidence="2" type="ORF">M407DRAFT_199840</name>
</gene>
<reference evidence="3" key="2">
    <citation type="submission" date="2015-01" db="EMBL/GenBank/DDBJ databases">
        <title>Evolutionary Origins and Diversification of the Mycorrhizal Mutualists.</title>
        <authorList>
            <consortium name="DOE Joint Genome Institute"/>
            <consortium name="Mycorrhizal Genomics Consortium"/>
            <person name="Kohler A."/>
            <person name="Kuo A."/>
            <person name="Nagy L.G."/>
            <person name="Floudas D."/>
            <person name="Copeland A."/>
            <person name="Barry K.W."/>
            <person name="Cichocki N."/>
            <person name="Veneault-Fourrey C."/>
            <person name="LaButti K."/>
            <person name="Lindquist E.A."/>
            <person name="Lipzen A."/>
            <person name="Lundell T."/>
            <person name="Morin E."/>
            <person name="Murat C."/>
            <person name="Riley R."/>
            <person name="Ohm R."/>
            <person name="Sun H."/>
            <person name="Tunlid A."/>
            <person name="Henrissat B."/>
            <person name="Grigoriev I.V."/>
            <person name="Hibbett D.S."/>
            <person name="Martin F."/>
        </authorList>
    </citation>
    <scope>NUCLEOTIDE SEQUENCE [LARGE SCALE GENOMIC DNA]</scope>
    <source>
        <strain evidence="3">MUT 4182</strain>
    </source>
</reference>